<evidence type="ECO:0000313" key="2">
    <source>
        <dbReference type="EMBL" id="MED6204195.1"/>
    </source>
</evidence>
<name>A0ABU6Y369_9FABA</name>
<protein>
    <recommendedName>
        <fullName evidence="4">Retrotransposon gag domain-containing protein</fullName>
    </recommendedName>
</protein>
<evidence type="ECO:0000256" key="1">
    <source>
        <dbReference type="SAM" id="MobiDB-lite"/>
    </source>
</evidence>
<comment type="caution">
    <text evidence="2">The sequence shown here is derived from an EMBL/GenBank/DDBJ whole genome shotgun (WGS) entry which is preliminary data.</text>
</comment>
<dbReference type="Proteomes" id="UP001341840">
    <property type="component" value="Unassembled WGS sequence"/>
</dbReference>
<reference evidence="2 3" key="1">
    <citation type="journal article" date="2023" name="Plants (Basel)">
        <title>Bridging the Gap: Combining Genomics and Transcriptomics Approaches to Understand Stylosanthes scabra, an Orphan Legume from the Brazilian Caatinga.</title>
        <authorList>
            <person name="Ferreira-Neto J.R.C."/>
            <person name="da Silva M.D."/>
            <person name="Binneck E."/>
            <person name="de Melo N.F."/>
            <person name="da Silva R.H."/>
            <person name="de Melo A.L.T.M."/>
            <person name="Pandolfi V."/>
            <person name="Bustamante F.O."/>
            <person name="Brasileiro-Vidal A.C."/>
            <person name="Benko-Iseppon A.M."/>
        </authorList>
    </citation>
    <scope>NUCLEOTIDE SEQUENCE [LARGE SCALE GENOMIC DNA]</scope>
    <source>
        <tissue evidence="2">Leaves</tissue>
    </source>
</reference>
<gene>
    <name evidence="2" type="ORF">PIB30_006951</name>
</gene>
<feature type="region of interest" description="Disordered" evidence="1">
    <location>
        <begin position="107"/>
        <end position="139"/>
    </location>
</feature>
<evidence type="ECO:0000313" key="3">
    <source>
        <dbReference type="Proteomes" id="UP001341840"/>
    </source>
</evidence>
<evidence type="ECO:0008006" key="4">
    <source>
        <dbReference type="Google" id="ProtNLM"/>
    </source>
</evidence>
<proteinExistence type="predicted"/>
<keyword evidence="3" id="KW-1185">Reference proteome</keyword>
<dbReference type="EMBL" id="JASCZI010241670">
    <property type="protein sequence ID" value="MED6204195.1"/>
    <property type="molecule type" value="Genomic_DNA"/>
</dbReference>
<organism evidence="2 3">
    <name type="scientific">Stylosanthes scabra</name>
    <dbReference type="NCBI Taxonomy" id="79078"/>
    <lineage>
        <taxon>Eukaryota</taxon>
        <taxon>Viridiplantae</taxon>
        <taxon>Streptophyta</taxon>
        <taxon>Embryophyta</taxon>
        <taxon>Tracheophyta</taxon>
        <taxon>Spermatophyta</taxon>
        <taxon>Magnoliopsida</taxon>
        <taxon>eudicotyledons</taxon>
        <taxon>Gunneridae</taxon>
        <taxon>Pentapetalae</taxon>
        <taxon>rosids</taxon>
        <taxon>fabids</taxon>
        <taxon>Fabales</taxon>
        <taxon>Fabaceae</taxon>
        <taxon>Papilionoideae</taxon>
        <taxon>50 kb inversion clade</taxon>
        <taxon>dalbergioids sensu lato</taxon>
        <taxon>Dalbergieae</taxon>
        <taxon>Pterocarpus clade</taxon>
        <taxon>Stylosanthes</taxon>
    </lineage>
</organism>
<feature type="compositionally biased region" description="Basic and acidic residues" evidence="1">
    <location>
        <begin position="125"/>
        <end position="134"/>
    </location>
</feature>
<sequence length="218" mass="25008">MNTSGTFEHRMVCEREIDEVKCRAFPVTLTGLASKWFTLLIGSISTFVKKCKTIDGHTNSVASLCLTNGLNDFRKQVTTKPMWSRKEIHVIAKEFIYHEEVSRVVTTTKNPHTHTAPRVNAKSHNPKDNQRDSGFKGQPKLLKQKFKKNVLPRAKIQEADLCFVITPKDTDTKHKTIMILRMLLNKQLEMDRKSFGNLKVQIGRDPRSRKLGIPKPKR</sequence>
<accession>A0ABU6Y369</accession>